<dbReference type="Proteomes" id="UP001642501">
    <property type="component" value="Unassembled WGS sequence"/>
</dbReference>
<evidence type="ECO:0000256" key="3">
    <source>
        <dbReference type="ARBA" id="ARBA00022964"/>
    </source>
</evidence>
<dbReference type="InterPro" id="IPR006620">
    <property type="entry name" value="Pro_4_hyd_alph"/>
</dbReference>
<comment type="caution">
    <text evidence="8">The sequence shown here is derived from an EMBL/GenBank/DDBJ whole genome shotgun (WGS) entry which is preliminary data.</text>
</comment>
<dbReference type="PROSITE" id="PS51471">
    <property type="entry name" value="FE2OG_OXY"/>
    <property type="match status" value="1"/>
</dbReference>
<proteinExistence type="predicted"/>
<dbReference type="SMART" id="SM00702">
    <property type="entry name" value="P4Hc"/>
    <property type="match status" value="1"/>
</dbReference>
<evidence type="ECO:0000256" key="6">
    <source>
        <dbReference type="SAM" id="MobiDB-lite"/>
    </source>
</evidence>
<evidence type="ECO:0000256" key="1">
    <source>
        <dbReference type="ARBA" id="ARBA00001961"/>
    </source>
</evidence>
<feature type="compositionally biased region" description="Pro residues" evidence="6">
    <location>
        <begin position="28"/>
        <end position="38"/>
    </location>
</feature>
<keyword evidence="3" id="KW-0223">Dioxygenase</keyword>
<keyword evidence="2" id="KW-0479">Metal-binding</keyword>
<feature type="compositionally biased region" description="Basic residues" evidence="6">
    <location>
        <begin position="1"/>
        <end position="11"/>
    </location>
</feature>
<dbReference type="Gene3D" id="2.60.120.620">
    <property type="entry name" value="q2cbj1_9rhob like domain"/>
    <property type="match status" value="1"/>
</dbReference>
<sequence>MTAKASKKRKAQSQSQTGQKPLKAARPISPPSDTPPEPASLQSVTSLEEIEITVDTLKELAAHPAFTKLKQCRELRGAVHEFRQACTTGVNAAGNNLTSRITAALADGKYMESRILLSEMRVRGEVPKLGALCRWVRDLDLISGLSLAPEDRQAAAAERTDEDKERLLVADAILRTIGPIDFNPEALCRSEAVSKAKPAIHVQDVWDLRQLDVTCDPVYASVLDKSILQHAPLISPLTEALPVIEVTEGSQRKPPNHHPAIVYTSAPNAVRLGPAAPPTIAYHAHPTVPRLGIATNVLSPDECKAIIAAGESVGFVPDAPVREDGDVSILAHNFYWVVDPEFHDIIWSRVAPFVPASLNGRVARGINRRFRVYRYVPGAEYRCHIDGAWPPSGVRPDMTYVYDASPEGKKQSSLFTFLVYLNDEFEGGETTFFIPGAVEGTLNAYPVRPVMGGVAIFPHGETLGALLHEGTGVRKGAKYVIRTDVEYDVEPTEGL</sequence>
<keyword evidence="4" id="KW-0560">Oxidoreductase</keyword>
<dbReference type="PANTHER" id="PTHR10869">
    <property type="entry name" value="PROLYL 4-HYDROXYLASE ALPHA SUBUNIT"/>
    <property type="match status" value="1"/>
</dbReference>
<dbReference type="PANTHER" id="PTHR10869:SF247">
    <property type="entry name" value="FE2OG DIOXYGENASE DOMAIN-CONTAINING PROTEIN"/>
    <property type="match status" value="1"/>
</dbReference>
<evidence type="ECO:0000259" key="7">
    <source>
        <dbReference type="PROSITE" id="PS51471"/>
    </source>
</evidence>
<evidence type="ECO:0000313" key="8">
    <source>
        <dbReference type="EMBL" id="CAK7271239.1"/>
    </source>
</evidence>
<gene>
    <name evidence="8" type="ORF">SEPCBS57363_004515</name>
</gene>
<evidence type="ECO:0000256" key="5">
    <source>
        <dbReference type="ARBA" id="ARBA00023004"/>
    </source>
</evidence>
<accession>A0ABP0DSG1</accession>
<dbReference type="Pfam" id="PF13640">
    <property type="entry name" value="2OG-FeII_Oxy_3"/>
    <property type="match status" value="1"/>
</dbReference>
<dbReference type="InterPro" id="IPR044862">
    <property type="entry name" value="Pro_4_hyd_alph_FE2OG_OXY"/>
</dbReference>
<dbReference type="InterPro" id="IPR005123">
    <property type="entry name" value="Oxoglu/Fe-dep_dioxygenase_dom"/>
</dbReference>
<name>A0ABP0DSG1_9PEZI</name>
<evidence type="ECO:0000313" key="9">
    <source>
        <dbReference type="Proteomes" id="UP001642501"/>
    </source>
</evidence>
<dbReference type="EMBL" id="CAWUOM010000085">
    <property type="protein sequence ID" value="CAK7271239.1"/>
    <property type="molecule type" value="Genomic_DNA"/>
</dbReference>
<feature type="domain" description="Fe2OG dioxygenase" evidence="7">
    <location>
        <begin position="365"/>
        <end position="487"/>
    </location>
</feature>
<feature type="region of interest" description="Disordered" evidence="6">
    <location>
        <begin position="1"/>
        <end position="43"/>
    </location>
</feature>
<keyword evidence="9" id="KW-1185">Reference proteome</keyword>
<organism evidence="8 9">
    <name type="scientific">Sporothrix epigloea</name>
    <dbReference type="NCBI Taxonomy" id="1892477"/>
    <lineage>
        <taxon>Eukaryota</taxon>
        <taxon>Fungi</taxon>
        <taxon>Dikarya</taxon>
        <taxon>Ascomycota</taxon>
        <taxon>Pezizomycotina</taxon>
        <taxon>Sordariomycetes</taxon>
        <taxon>Sordariomycetidae</taxon>
        <taxon>Ophiostomatales</taxon>
        <taxon>Ophiostomataceae</taxon>
        <taxon>Sporothrix</taxon>
    </lineage>
</organism>
<evidence type="ECO:0000256" key="2">
    <source>
        <dbReference type="ARBA" id="ARBA00022723"/>
    </source>
</evidence>
<evidence type="ECO:0000256" key="4">
    <source>
        <dbReference type="ARBA" id="ARBA00023002"/>
    </source>
</evidence>
<keyword evidence="5" id="KW-0408">Iron</keyword>
<reference evidence="8 9" key="1">
    <citation type="submission" date="2024-01" db="EMBL/GenBank/DDBJ databases">
        <authorList>
            <person name="Allen C."/>
            <person name="Tagirdzhanova G."/>
        </authorList>
    </citation>
    <scope>NUCLEOTIDE SEQUENCE [LARGE SCALE GENOMIC DNA]</scope>
    <source>
        <strain evidence="8 9">CBS 573.63</strain>
    </source>
</reference>
<dbReference type="InterPro" id="IPR045054">
    <property type="entry name" value="P4HA-like"/>
</dbReference>
<comment type="cofactor">
    <cofactor evidence="1">
        <name>L-ascorbate</name>
        <dbReference type="ChEBI" id="CHEBI:38290"/>
    </cofactor>
</comment>
<protein>
    <recommendedName>
        <fullName evidence="7">Fe2OG dioxygenase domain-containing protein</fullName>
    </recommendedName>
</protein>